<evidence type="ECO:0000313" key="3">
    <source>
        <dbReference type="Proteomes" id="UP000002217"/>
    </source>
</evidence>
<dbReference type="Proteomes" id="UP000002217">
    <property type="component" value="Chromosome"/>
</dbReference>
<gene>
    <name evidence="2" type="ordered locus">Dtox_0442</name>
</gene>
<sequence length="258" mass="29971">MGLYLKFFSMHLKSQMQYKVSFFLTAAGQFLVSFTSLLGVYFMFTRFNEVEGFIFQQVLLCFATSLMAFSLAECFGRGFDVFPLMIGNGEFDRVLVRPRQEIFQVLSSKIELTRIGRLLQSIIVFCYAIPASGVIWTWDKILTLFLMIFCGSIIFFCLFLIYASFSFFTIEGLEFMNIFTDGGKEFGRYPFSIYGKKVLNFFTFIVPLALFQYYPLLYLLDMKTSVSYMLTPLLGLLFIIPSYSFWRFGLRRYKSTGS</sequence>
<feature type="transmembrane region" description="Helical" evidence="1">
    <location>
        <begin position="198"/>
        <end position="220"/>
    </location>
</feature>
<evidence type="ECO:0000313" key="2">
    <source>
        <dbReference type="EMBL" id="ACV61373.1"/>
    </source>
</evidence>
<name>C8W521_DESAS</name>
<protein>
    <recommendedName>
        <fullName evidence="4">ABC transporter permease protein</fullName>
    </recommendedName>
</protein>
<keyword evidence="1" id="KW-1133">Transmembrane helix</keyword>
<dbReference type="STRING" id="485916.Dtox_0442"/>
<dbReference type="EMBL" id="CP001720">
    <property type="protein sequence ID" value="ACV61373.1"/>
    <property type="molecule type" value="Genomic_DNA"/>
</dbReference>
<evidence type="ECO:0000256" key="1">
    <source>
        <dbReference type="SAM" id="Phobius"/>
    </source>
</evidence>
<feature type="transmembrane region" description="Helical" evidence="1">
    <location>
        <begin position="226"/>
        <end position="246"/>
    </location>
</feature>
<dbReference type="PANTHER" id="PTHR36833:SF1">
    <property type="entry name" value="INTEGRAL MEMBRANE TRANSPORT PROTEIN"/>
    <property type="match status" value="1"/>
</dbReference>
<dbReference type="InterPro" id="IPR010390">
    <property type="entry name" value="ABC-2_transporter-like"/>
</dbReference>
<dbReference type="eggNOG" id="COG3694">
    <property type="taxonomic scope" value="Bacteria"/>
</dbReference>
<dbReference type="Pfam" id="PF06182">
    <property type="entry name" value="ABC2_membrane_6"/>
    <property type="match status" value="1"/>
</dbReference>
<dbReference type="PANTHER" id="PTHR36833">
    <property type="entry name" value="SLR0610 PROTEIN-RELATED"/>
    <property type="match status" value="1"/>
</dbReference>
<organism evidence="2 3">
    <name type="scientific">Desulfofarcimen acetoxidans (strain ATCC 49208 / DSM 771 / KCTC 5769 / VKM B-1644 / 5575)</name>
    <name type="common">Desulfotomaculum acetoxidans</name>
    <dbReference type="NCBI Taxonomy" id="485916"/>
    <lineage>
        <taxon>Bacteria</taxon>
        <taxon>Bacillati</taxon>
        <taxon>Bacillota</taxon>
        <taxon>Clostridia</taxon>
        <taxon>Eubacteriales</taxon>
        <taxon>Peptococcaceae</taxon>
        <taxon>Desulfofarcimen</taxon>
    </lineage>
</organism>
<reference evidence="2 3" key="1">
    <citation type="journal article" date="2009" name="Stand. Genomic Sci.">
        <title>Complete genome sequence of Desulfotomaculum acetoxidans type strain (5575).</title>
        <authorList>
            <person name="Spring S."/>
            <person name="Lapidus A."/>
            <person name="Schroder M."/>
            <person name="Gleim D."/>
            <person name="Sims D."/>
            <person name="Meincke L."/>
            <person name="Glavina Del Rio T."/>
            <person name="Tice H."/>
            <person name="Copeland A."/>
            <person name="Cheng J.F."/>
            <person name="Lucas S."/>
            <person name="Chen F."/>
            <person name="Nolan M."/>
            <person name="Bruce D."/>
            <person name="Goodwin L."/>
            <person name="Pitluck S."/>
            <person name="Ivanova N."/>
            <person name="Mavromatis K."/>
            <person name="Mikhailova N."/>
            <person name="Pati A."/>
            <person name="Chen A."/>
            <person name="Palaniappan K."/>
            <person name="Land M."/>
            <person name="Hauser L."/>
            <person name="Chang Y.J."/>
            <person name="Jeffries C.D."/>
            <person name="Chain P."/>
            <person name="Saunders E."/>
            <person name="Brettin T."/>
            <person name="Detter J.C."/>
            <person name="Goker M."/>
            <person name="Bristow J."/>
            <person name="Eisen J.A."/>
            <person name="Markowitz V."/>
            <person name="Hugenholtz P."/>
            <person name="Kyrpides N.C."/>
            <person name="Klenk H.P."/>
            <person name="Han C."/>
        </authorList>
    </citation>
    <scope>NUCLEOTIDE SEQUENCE [LARGE SCALE GENOMIC DNA]</scope>
    <source>
        <strain evidence="3">ATCC 49208 / DSM 771 / VKM B-1644</strain>
    </source>
</reference>
<proteinExistence type="predicted"/>
<dbReference type="HOGENOM" id="CLU_071040_1_0_9"/>
<evidence type="ECO:0008006" key="4">
    <source>
        <dbReference type="Google" id="ProtNLM"/>
    </source>
</evidence>
<accession>C8W521</accession>
<keyword evidence="3" id="KW-1185">Reference proteome</keyword>
<dbReference type="OrthoDB" id="9788195at2"/>
<dbReference type="AlphaFoldDB" id="C8W521"/>
<feature type="transmembrane region" description="Helical" evidence="1">
    <location>
        <begin position="144"/>
        <end position="168"/>
    </location>
</feature>
<dbReference type="KEGG" id="dae:Dtox_0442"/>
<keyword evidence="1" id="KW-0472">Membrane</keyword>
<feature type="transmembrane region" description="Helical" evidence="1">
    <location>
        <begin position="118"/>
        <end position="138"/>
    </location>
</feature>
<keyword evidence="1" id="KW-0812">Transmembrane</keyword>
<feature type="transmembrane region" description="Helical" evidence="1">
    <location>
        <begin position="20"/>
        <end position="42"/>
    </location>
</feature>
<feature type="transmembrane region" description="Helical" evidence="1">
    <location>
        <begin position="54"/>
        <end position="75"/>
    </location>
</feature>